<evidence type="ECO:0000313" key="2">
    <source>
        <dbReference type="Proteomes" id="UP000466396"/>
    </source>
</evidence>
<gene>
    <name evidence="1" type="ORF">MLAC_22870</name>
</gene>
<accession>A0A7I7NL36</accession>
<name>A0A7I7NL36_9MYCO</name>
<evidence type="ECO:0000313" key="1">
    <source>
        <dbReference type="EMBL" id="BBX96993.1"/>
    </source>
</evidence>
<dbReference type="KEGG" id="mlj:MLAC_22870"/>
<protein>
    <submittedName>
        <fullName evidence="1">Uncharacterized protein</fullName>
    </submittedName>
</protein>
<reference evidence="1 2" key="1">
    <citation type="journal article" date="2019" name="Emerg. Microbes Infect.">
        <title>Comprehensive subspecies identification of 175 nontuberculous mycobacteria species based on 7547 genomic profiles.</title>
        <authorList>
            <person name="Matsumoto Y."/>
            <person name="Kinjo T."/>
            <person name="Motooka D."/>
            <person name="Nabeya D."/>
            <person name="Jung N."/>
            <person name="Uechi K."/>
            <person name="Horii T."/>
            <person name="Iida T."/>
            <person name="Fujita J."/>
            <person name="Nakamura S."/>
        </authorList>
    </citation>
    <scope>NUCLEOTIDE SEQUENCE [LARGE SCALE GENOMIC DNA]</scope>
    <source>
        <strain evidence="1 2">JCM 15657</strain>
    </source>
</reference>
<proteinExistence type="predicted"/>
<organism evidence="1 2">
    <name type="scientific">Mycobacterium lacus</name>
    <dbReference type="NCBI Taxonomy" id="169765"/>
    <lineage>
        <taxon>Bacteria</taxon>
        <taxon>Bacillati</taxon>
        <taxon>Actinomycetota</taxon>
        <taxon>Actinomycetes</taxon>
        <taxon>Mycobacteriales</taxon>
        <taxon>Mycobacteriaceae</taxon>
        <taxon>Mycobacterium</taxon>
    </lineage>
</organism>
<keyword evidence="2" id="KW-1185">Reference proteome</keyword>
<dbReference type="Proteomes" id="UP000466396">
    <property type="component" value="Chromosome"/>
</dbReference>
<dbReference type="EMBL" id="AP022581">
    <property type="protein sequence ID" value="BBX96993.1"/>
    <property type="molecule type" value="Genomic_DNA"/>
</dbReference>
<dbReference type="AlphaFoldDB" id="A0A7I7NL36"/>
<sequence length="123" mass="13803">MPEHFRRTHMRTVRAALDGRADDLRELVVQAGFPSADTTLTADQVNRWWAEILHELLRPRPVTFTRDNSRRAVRALIPFSPGHPVRQMALADDVVFMSRISLNVNAICGILGSPCTPGQSRTT</sequence>